<reference evidence="1 2" key="1">
    <citation type="submission" date="2017-03" db="EMBL/GenBank/DDBJ databases">
        <authorList>
            <person name="Afonso C.L."/>
            <person name="Miller P.J."/>
            <person name="Scott M.A."/>
            <person name="Spackman E."/>
            <person name="Goraichik I."/>
            <person name="Dimitrov K.M."/>
            <person name="Suarez D.L."/>
            <person name="Swayne D.E."/>
        </authorList>
    </citation>
    <scope>NUCLEOTIDE SEQUENCE [LARGE SCALE GENOMIC DNA]</scope>
    <source>
        <strain evidence="1">SB41UT1</strain>
    </source>
</reference>
<dbReference type="OrthoDB" id="6630012at2"/>
<dbReference type="Pfam" id="PF09952">
    <property type="entry name" value="AbiEi_2"/>
    <property type="match status" value="1"/>
</dbReference>
<proteinExistence type="predicted"/>
<evidence type="ECO:0000313" key="2">
    <source>
        <dbReference type="Proteomes" id="UP000196573"/>
    </source>
</evidence>
<organism evidence="1 2">
    <name type="scientific">Parendozoicomonas haliclonae</name>
    <dbReference type="NCBI Taxonomy" id="1960125"/>
    <lineage>
        <taxon>Bacteria</taxon>
        <taxon>Pseudomonadati</taxon>
        <taxon>Pseudomonadota</taxon>
        <taxon>Gammaproteobacteria</taxon>
        <taxon>Oceanospirillales</taxon>
        <taxon>Endozoicomonadaceae</taxon>
        <taxon>Parendozoicomonas</taxon>
    </lineage>
</organism>
<dbReference type="RefSeq" id="WP_087110889.1">
    <property type="nucleotide sequence ID" value="NZ_CBCSCN010000006.1"/>
</dbReference>
<evidence type="ECO:0000313" key="1">
    <source>
        <dbReference type="EMBL" id="SMA48523.1"/>
    </source>
</evidence>
<dbReference type="EMBL" id="FWPT01000006">
    <property type="protein sequence ID" value="SMA48523.1"/>
    <property type="molecule type" value="Genomic_DNA"/>
</dbReference>
<sequence length="337" mass="37560">MLDEREITILTEAISAFRQRTGLSLVTSDEIDSSHAIGTELYLEGYISLQAEVKKGVLGNIGAVIRRLQKLGSKKGILITPYIPPPQAEKLKLASIQFIDTAGNAFICQPQCFVYVQGYKAAKVRETAELKGKAFKAAGLKLVFALMQKEELLNAPYRNIAAYADVALATTGAVLEDLEEQNFLNTLKKGQRKFINKGRLIRKWGESYPALQKKIYIGTFTTDIPIDPQGINLSVLGGQWGGEVAAARYTNYLNPKDISVFVQNNKLRDVMSGLRLRKLKSGEHPDYRIDLYHVFWNGLLGTELTCVPPLLVYAELVASGDLRNIETAQRIYEQYLD</sequence>
<dbReference type="InterPro" id="IPR019238">
    <property type="entry name" value="AbiEi_2"/>
</dbReference>
<gene>
    <name evidence="1" type="ORF">EHSB41UT_02779</name>
</gene>
<protein>
    <submittedName>
        <fullName evidence="1">Uncharacterized protein</fullName>
    </submittedName>
</protein>
<dbReference type="AlphaFoldDB" id="A0A1X7ANK9"/>
<keyword evidence="2" id="KW-1185">Reference proteome</keyword>
<name>A0A1X7ANK9_9GAMM</name>
<dbReference type="Proteomes" id="UP000196573">
    <property type="component" value="Unassembled WGS sequence"/>
</dbReference>
<accession>A0A1X7ANK9</accession>